<dbReference type="GO" id="GO:0051539">
    <property type="term" value="F:4 iron, 4 sulfur cluster binding"/>
    <property type="evidence" value="ECO:0007669"/>
    <property type="project" value="UniProtKB-KW"/>
</dbReference>
<evidence type="ECO:0000256" key="4">
    <source>
        <dbReference type="ARBA" id="ARBA00022982"/>
    </source>
</evidence>
<dbReference type="InterPro" id="IPR051684">
    <property type="entry name" value="Electron_Trans/Redox"/>
</dbReference>
<dbReference type="SUPFAM" id="SSF54862">
    <property type="entry name" value="4Fe-4S ferredoxins"/>
    <property type="match status" value="2"/>
</dbReference>
<feature type="domain" description="4Fe-4S ferredoxin-type" evidence="8">
    <location>
        <begin position="231"/>
        <end position="260"/>
    </location>
</feature>
<feature type="domain" description="4Fe-4S ferredoxin-type" evidence="8">
    <location>
        <begin position="479"/>
        <end position="512"/>
    </location>
</feature>
<dbReference type="GO" id="GO:0046872">
    <property type="term" value="F:metal ion binding"/>
    <property type="evidence" value="ECO:0007669"/>
    <property type="project" value="UniProtKB-KW"/>
</dbReference>
<evidence type="ECO:0000256" key="6">
    <source>
        <dbReference type="ARBA" id="ARBA00023014"/>
    </source>
</evidence>
<keyword evidence="10" id="KW-1185">Reference proteome</keyword>
<keyword evidence="3" id="KW-0479">Metal-binding</keyword>
<organism evidence="9 10">
    <name type="scientific">Marinilabilia salmonicolor</name>
    <dbReference type="NCBI Taxonomy" id="989"/>
    <lineage>
        <taxon>Bacteria</taxon>
        <taxon>Pseudomonadati</taxon>
        <taxon>Bacteroidota</taxon>
        <taxon>Bacteroidia</taxon>
        <taxon>Marinilabiliales</taxon>
        <taxon>Marinilabiliaceae</taxon>
        <taxon>Marinilabilia</taxon>
    </lineage>
</organism>
<dbReference type="EMBL" id="QPIZ01000016">
    <property type="protein sequence ID" value="RCW31991.1"/>
    <property type="molecule type" value="Genomic_DNA"/>
</dbReference>
<dbReference type="CDD" id="cd16373">
    <property type="entry name" value="DMSOR_beta_like"/>
    <property type="match status" value="1"/>
</dbReference>
<evidence type="ECO:0000313" key="9">
    <source>
        <dbReference type="EMBL" id="RCW31991.1"/>
    </source>
</evidence>
<keyword evidence="6" id="KW-0411">Iron-sulfur</keyword>
<feature type="domain" description="4Fe-4S ferredoxin-type" evidence="8">
    <location>
        <begin position="398"/>
        <end position="431"/>
    </location>
</feature>
<feature type="transmembrane region" description="Helical" evidence="7">
    <location>
        <begin position="115"/>
        <end position="136"/>
    </location>
</feature>
<sequence>MNIYSLLRKSRIILASVVLILTFILFIDLYEWIPNHLFDTILFLQFVPSVLHFLAVFSLATAGGFLIVLILTVLTGRLYCSVICPLGILQDVINKIARWKSKKKRFFKYKKPHPVLRYTFLGIVTLAIIFGAGWIVTWLDPYSIAGRTFTYLFKPLTVWLNNGVIAPVLQNFEIYSVYHVNLMMPYLLPVLLSFGTIVAISYFAWKRGRLFCNTICPVGTLLGVASRFSFLKVQFDESTCTRCGKCAAVCKSECIDIRNYSVDNSRCVTCFNCLDVCPETALSLRPAKSSTKKPVDFKEVTMPKKEKSNTTDENRRKLLVTGLALLTGSRIYALKKNKMPESQKDLLLNNKEYPVTPPGAGNIKRFNDICTGCSLCVAACPTGVLQPSLTHYGLEGFMQPHMDYATYFCNFDCNKCGEVCPTGAILPLPLEEKQITQMGKAVFVKQNCVVYTDETVCGACSEHCPTKAVTMVPYKDGLRIPEVNQSICIGCGACEYPCPVPQPYKAIYVNGNAEQQLADKPDFGKKQEIDHEEDFPF</sequence>
<feature type="domain" description="4Fe-4S ferredoxin-type" evidence="8">
    <location>
        <begin position="361"/>
        <end position="390"/>
    </location>
</feature>
<dbReference type="InterPro" id="IPR017896">
    <property type="entry name" value="4Fe4S_Fe-S-bd"/>
</dbReference>
<proteinExistence type="predicted"/>
<evidence type="ECO:0000256" key="5">
    <source>
        <dbReference type="ARBA" id="ARBA00023004"/>
    </source>
</evidence>
<dbReference type="Pfam" id="PF13187">
    <property type="entry name" value="Fer4_9"/>
    <property type="match status" value="1"/>
</dbReference>
<keyword evidence="7" id="KW-0812">Transmembrane</keyword>
<dbReference type="PANTHER" id="PTHR30176:SF3">
    <property type="entry name" value="FERREDOXIN-TYPE PROTEIN NAPH"/>
    <property type="match status" value="1"/>
</dbReference>
<dbReference type="Pfam" id="PF13237">
    <property type="entry name" value="Fer4_10"/>
    <property type="match status" value="1"/>
</dbReference>
<keyword evidence="2" id="KW-0004">4Fe-4S</keyword>
<evidence type="ECO:0000259" key="8">
    <source>
        <dbReference type="PROSITE" id="PS51379"/>
    </source>
</evidence>
<dbReference type="Pfam" id="PF12801">
    <property type="entry name" value="Fer4_5"/>
    <property type="match status" value="2"/>
</dbReference>
<keyword evidence="7" id="KW-1133">Transmembrane helix</keyword>
<accession>A0A368UYX1</accession>
<dbReference type="GO" id="GO:0005886">
    <property type="term" value="C:plasma membrane"/>
    <property type="evidence" value="ECO:0007669"/>
    <property type="project" value="TreeGrafter"/>
</dbReference>
<evidence type="ECO:0000256" key="1">
    <source>
        <dbReference type="ARBA" id="ARBA00022448"/>
    </source>
</evidence>
<evidence type="ECO:0000313" key="10">
    <source>
        <dbReference type="Proteomes" id="UP000252733"/>
    </source>
</evidence>
<evidence type="ECO:0000256" key="7">
    <source>
        <dbReference type="SAM" id="Phobius"/>
    </source>
</evidence>
<feature type="transmembrane region" description="Helical" evidence="7">
    <location>
        <begin position="186"/>
        <end position="205"/>
    </location>
</feature>
<dbReference type="InterPro" id="IPR017900">
    <property type="entry name" value="4Fe4S_Fe_S_CS"/>
</dbReference>
<evidence type="ECO:0000256" key="2">
    <source>
        <dbReference type="ARBA" id="ARBA00022485"/>
    </source>
</evidence>
<gene>
    <name evidence="9" type="ORF">DFO77_11658</name>
</gene>
<dbReference type="PANTHER" id="PTHR30176">
    <property type="entry name" value="FERREDOXIN-TYPE PROTEIN NAPH"/>
    <property type="match status" value="1"/>
</dbReference>
<name>A0A368UYX1_9BACT</name>
<comment type="caution">
    <text evidence="9">The sequence shown here is derived from an EMBL/GenBank/DDBJ whole genome shotgun (WGS) entry which is preliminary data.</text>
</comment>
<protein>
    <submittedName>
        <fullName evidence="9">4Fe-4S binding protein</fullName>
    </submittedName>
</protein>
<feature type="domain" description="4Fe-4S ferredoxin-type" evidence="8">
    <location>
        <begin position="261"/>
        <end position="287"/>
    </location>
</feature>
<feature type="transmembrane region" description="Helical" evidence="7">
    <location>
        <begin position="12"/>
        <end position="30"/>
    </location>
</feature>
<keyword evidence="7" id="KW-0472">Membrane</keyword>
<keyword evidence="1" id="KW-0813">Transport</keyword>
<feature type="domain" description="4Fe-4S ferredoxin-type" evidence="8">
    <location>
        <begin position="457"/>
        <end position="474"/>
    </location>
</feature>
<keyword evidence="5" id="KW-0408">Iron</keyword>
<dbReference type="PROSITE" id="PS00198">
    <property type="entry name" value="4FE4S_FER_1"/>
    <property type="match status" value="3"/>
</dbReference>
<keyword evidence="4" id="KW-0249">Electron transport</keyword>
<dbReference type="RefSeq" id="WP_114437344.1">
    <property type="nucleotide sequence ID" value="NZ_QPIZ01000016.1"/>
</dbReference>
<dbReference type="AlphaFoldDB" id="A0A368UYX1"/>
<dbReference type="Proteomes" id="UP000252733">
    <property type="component" value="Unassembled WGS sequence"/>
</dbReference>
<dbReference type="PROSITE" id="PS51379">
    <property type="entry name" value="4FE4S_FER_2"/>
    <property type="match status" value="6"/>
</dbReference>
<evidence type="ECO:0000256" key="3">
    <source>
        <dbReference type="ARBA" id="ARBA00022723"/>
    </source>
</evidence>
<dbReference type="Gene3D" id="3.30.70.20">
    <property type="match status" value="3"/>
</dbReference>
<dbReference type="Pfam" id="PF12838">
    <property type="entry name" value="Fer4_7"/>
    <property type="match status" value="1"/>
</dbReference>
<reference evidence="9 10" key="1">
    <citation type="submission" date="2018-07" db="EMBL/GenBank/DDBJ databases">
        <title>Freshwater and sediment microbial communities from various areas in North America, analyzing microbe dynamics in response to fracking.</title>
        <authorList>
            <person name="Lamendella R."/>
        </authorList>
    </citation>
    <scope>NUCLEOTIDE SEQUENCE [LARGE SCALE GENOMIC DNA]</scope>
    <source>
        <strain evidence="9 10">160A</strain>
    </source>
</reference>
<feature type="transmembrane region" description="Helical" evidence="7">
    <location>
        <begin position="50"/>
        <end position="74"/>
    </location>
</feature>